<keyword evidence="2" id="KW-0812">Transmembrane</keyword>
<reference evidence="3 4" key="1">
    <citation type="journal article" date="2019" name="Emerg. Microbes Infect.">
        <title>Comprehensive subspecies identification of 175 nontuberculous mycobacteria species based on 7547 genomic profiles.</title>
        <authorList>
            <person name="Matsumoto Y."/>
            <person name="Kinjo T."/>
            <person name="Motooka D."/>
            <person name="Nabeya D."/>
            <person name="Jung N."/>
            <person name="Uechi K."/>
            <person name="Horii T."/>
            <person name="Iida T."/>
            <person name="Fujita J."/>
            <person name="Nakamura S."/>
        </authorList>
    </citation>
    <scope>NUCLEOTIDE SEQUENCE [LARGE SCALE GENOMIC DNA]</scope>
    <source>
        <strain evidence="3 4">JCM 30396</strain>
    </source>
</reference>
<gene>
    <name evidence="3" type="ORF">MHEL_44190</name>
</gene>
<keyword evidence="4" id="KW-1185">Reference proteome</keyword>
<name>A0A7I7TDF8_9MYCO</name>
<feature type="transmembrane region" description="Helical" evidence="2">
    <location>
        <begin position="6"/>
        <end position="24"/>
    </location>
</feature>
<organism evidence="3 4">
    <name type="scientific">Mycolicibacterium helvum</name>
    <dbReference type="NCBI Taxonomy" id="1534349"/>
    <lineage>
        <taxon>Bacteria</taxon>
        <taxon>Bacillati</taxon>
        <taxon>Actinomycetota</taxon>
        <taxon>Actinomycetes</taxon>
        <taxon>Mycobacteriales</taxon>
        <taxon>Mycobacteriaceae</taxon>
        <taxon>Mycolicibacterium</taxon>
    </lineage>
</organism>
<dbReference type="AlphaFoldDB" id="A0A7I7TDF8"/>
<feature type="compositionally biased region" description="Gly residues" evidence="1">
    <location>
        <begin position="55"/>
        <end position="66"/>
    </location>
</feature>
<dbReference type="KEGG" id="mhev:MHEL_44190"/>
<dbReference type="EMBL" id="AP022596">
    <property type="protein sequence ID" value="BBY66176.1"/>
    <property type="molecule type" value="Genomic_DNA"/>
</dbReference>
<proteinExistence type="predicted"/>
<accession>A0A7I7TDF8</accession>
<keyword evidence="2" id="KW-1133">Transmembrane helix</keyword>
<feature type="compositionally biased region" description="Basic and acidic residues" evidence="1">
    <location>
        <begin position="34"/>
        <end position="43"/>
    </location>
</feature>
<dbReference type="RefSeq" id="WP_163750138.1">
    <property type="nucleotide sequence ID" value="NZ_AP022596.1"/>
</dbReference>
<evidence type="ECO:0000313" key="4">
    <source>
        <dbReference type="Proteomes" id="UP000467148"/>
    </source>
</evidence>
<keyword evidence="2" id="KW-0472">Membrane</keyword>
<evidence type="ECO:0000256" key="2">
    <source>
        <dbReference type="SAM" id="Phobius"/>
    </source>
</evidence>
<protein>
    <submittedName>
        <fullName evidence="3">Uncharacterized protein</fullName>
    </submittedName>
</protein>
<evidence type="ECO:0000256" key="1">
    <source>
        <dbReference type="SAM" id="MobiDB-lite"/>
    </source>
</evidence>
<feature type="region of interest" description="Disordered" evidence="1">
    <location>
        <begin position="34"/>
        <end position="66"/>
    </location>
</feature>
<dbReference type="Proteomes" id="UP000467148">
    <property type="component" value="Chromosome"/>
</dbReference>
<evidence type="ECO:0000313" key="3">
    <source>
        <dbReference type="EMBL" id="BBY66176.1"/>
    </source>
</evidence>
<sequence length="66" mass="6852">MGTLHIVILIGGALLLVGVAYEVMSRLNQTAIREHERRREEWRAAGLEGPSPGEGLRGGGDGGGGG</sequence>